<dbReference type="AlphaFoldDB" id="A0AB73BX08"/>
<evidence type="ECO:0000313" key="3">
    <source>
        <dbReference type="Proteomes" id="UP000027473"/>
    </source>
</evidence>
<dbReference type="EMBL" id="JAAC01000062">
    <property type="protein sequence ID" value="KDE63813.1"/>
    <property type="molecule type" value="Genomic_DNA"/>
</dbReference>
<feature type="compositionally biased region" description="Basic residues" evidence="1">
    <location>
        <begin position="1"/>
        <end position="12"/>
    </location>
</feature>
<gene>
    <name evidence="2" type="ORF">FUSO3_04470</name>
</gene>
<feature type="region of interest" description="Disordered" evidence="1">
    <location>
        <begin position="1"/>
        <end position="29"/>
    </location>
</feature>
<sequence>MRRAKPKTKREIKHNEKREVQAHKKPAQEETNSIFKAIMSCDYTVALSHLNKLLTL</sequence>
<dbReference type="RefSeq" id="WP_159428433.1">
    <property type="nucleotide sequence ID" value="NZ_JAAC01000062.1"/>
</dbReference>
<organism evidence="2 3">
    <name type="scientific">Fusobacterium necrophorum BL</name>
    <dbReference type="NCBI Taxonomy" id="1441732"/>
    <lineage>
        <taxon>Bacteria</taxon>
        <taxon>Fusobacteriati</taxon>
        <taxon>Fusobacteriota</taxon>
        <taxon>Fusobacteriia</taxon>
        <taxon>Fusobacteriales</taxon>
        <taxon>Fusobacteriaceae</taxon>
        <taxon>Fusobacterium</taxon>
    </lineage>
</organism>
<protein>
    <submittedName>
        <fullName evidence="2">Uncharacterized protein</fullName>
    </submittedName>
</protein>
<evidence type="ECO:0000313" key="2">
    <source>
        <dbReference type="EMBL" id="KDE63813.1"/>
    </source>
</evidence>
<evidence type="ECO:0000256" key="1">
    <source>
        <dbReference type="SAM" id="MobiDB-lite"/>
    </source>
</evidence>
<dbReference type="Proteomes" id="UP000027473">
    <property type="component" value="Unassembled WGS sequence"/>
</dbReference>
<comment type="caution">
    <text evidence="2">The sequence shown here is derived from an EMBL/GenBank/DDBJ whole genome shotgun (WGS) entry which is preliminary data.</text>
</comment>
<proteinExistence type="predicted"/>
<feature type="compositionally biased region" description="Basic and acidic residues" evidence="1">
    <location>
        <begin position="13"/>
        <end position="28"/>
    </location>
</feature>
<accession>A0AB73BX08</accession>
<reference evidence="2 3" key="1">
    <citation type="submission" date="2014-01" db="EMBL/GenBank/DDBJ databases">
        <title>Comparative genomics of Fusobacterium necrophorum wild isolates.</title>
        <authorList>
            <person name="Kittichotirat W."/>
            <person name="Bumgarner R.E."/>
            <person name="Lawrence P."/>
        </authorList>
    </citation>
    <scope>NUCLEOTIDE SEQUENCE [LARGE SCALE GENOMIC DNA]</scope>
    <source>
        <strain evidence="2 3">BL</strain>
    </source>
</reference>
<name>A0AB73BX08_9FUSO</name>